<feature type="compositionally biased region" description="Basic and acidic residues" evidence="5">
    <location>
        <begin position="68"/>
        <end position="87"/>
    </location>
</feature>
<evidence type="ECO:0000313" key="7">
    <source>
        <dbReference type="EMBL" id="SPD01076.1"/>
    </source>
</evidence>
<dbReference type="GO" id="GO:0006355">
    <property type="term" value="P:regulation of DNA-templated transcription"/>
    <property type="evidence" value="ECO:0007669"/>
    <property type="project" value="InterPro"/>
</dbReference>
<evidence type="ECO:0000256" key="5">
    <source>
        <dbReference type="SAM" id="MobiDB-lite"/>
    </source>
</evidence>
<dbReference type="PANTHER" id="PTHR31719:SF179">
    <property type="entry name" value="OS08G0148400 PROTEIN"/>
    <property type="match status" value="1"/>
</dbReference>
<name>A0A2N9GEQ8_FAGSY</name>
<dbReference type="InterPro" id="IPR003441">
    <property type="entry name" value="NAC-dom"/>
</dbReference>
<gene>
    <name evidence="7" type="ORF">FSB_LOCUS28958</name>
</gene>
<dbReference type="Gene3D" id="2.170.150.80">
    <property type="entry name" value="NAC domain"/>
    <property type="match status" value="2"/>
</dbReference>
<accession>A0A2N9GEQ8</accession>
<dbReference type="AlphaFoldDB" id="A0A2N9GEQ8"/>
<keyword evidence="1" id="KW-0805">Transcription regulation</keyword>
<keyword evidence="4" id="KW-0539">Nucleus</keyword>
<evidence type="ECO:0000259" key="6">
    <source>
        <dbReference type="PROSITE" id="PS51005"/>
    </source>
</evidence>
<dbReference type="PROSITE" id="PS51005">
    <property type="entry name" value="NAC"/>
    <property type="match status" value="1"/>
</dbReference>
<sequence length="359" mass="41849">MLNLSDDLEEFMLNLSDELVEFDGTIDEDLDWKKFNELDYPFEMIDIGDLKIKEQEPENIPPLQGEEDSLHGEKIDGGEEVSPKKDEELDQLKNLEEFDDTIDEDLYWKKFNELDFPFEMIDIGVLKIQEQEPENIPPPQGEEDSLHGEKIDGGEEVSPKKDEELDQLKVPPGYRFCPTDYELVKYYLIEKILHQTLPWNLIAEVNVYDHTPEFLAEQYRQCGENKWKITIEDEIEIRLKKTLVFYKGEPTNGVKTNWIMHEYRVNGPPRTKMSESDMVLDDCVLCRIYVRMVRKGSKNCFQDEDHPAVTCPTSSHEHMENFNGALVDPIVDGMNYSHSSLMQKDDMVSNKRRKLSADN</sequence>
<feature type="region of interest" description="Disordered" evidence="5">
    <location>
        <begin position="59"/>
        <end position="87"/>
    </location>
</feature>
<protein>
    <recommendedName>
        <fullName evidence="6">NAC domain-containing protein</fullName>
    </recommendedName>
</protein>
<feature type="region of interest" description="Disordered" evidence="5">
    <location>
        <begin position="133"/>
        <end position="164"/>
    </location>
</feature>
<dbReference type="PANTHER" id="PTHR31719">
    <property type="entry name" value="NAC TRANSCRIPTION FACTOR 56"/>
    <property type="match status" value="1"/>
</dbReference>
<reference evidence="7" key="1">
    <citation type="submission" date="2018-02" db="EMBL/GenBank/DDBJ databases">
        <authorList>
            <person name="Cohen D.B."/>
            <person name="Kent A.D."/>
        </authorList>
    </citation>
    <scope>NUCLEOTIDE SEQUENCE</scope>
</reference>
<evidence type="ECO:0000256" key="2">
    <source>
        <dbReference type="ARBA" id="ARBA00023125"/>
    </source>
</evidence>
<dbReference type="InterPro" id="IPR036093">
    <property type="entry name" value="NAC_dom_sf"/>
</dbReference>
<keyword evidence="2" id="KW-0238">DNA-binding</keyword>
<organism evidence="7">
    <name type="scientific">Fagus sylvatica</name>
    <name type="common">Beechnut</name>
    <dbReference type="NCBI Taxonomy" id="28930"/>
    <lineage>
        <taxon>Eukaryota</taxon>
        <taxon>Viridiplantae</taxon>
        <taxon>Streptophyta</taxon>
        <taxon>Embryophyta</taxon>
        <taxon>Tracheophyta</taxon>
        <taxon>Spermatophyta</taxon>
        <taxon>Magnoliopsida</taxon>
        <taxon>eudicotyledons</taxon>
        <taxon>Gunneridae</taxon>
        <taxon>Pentapetalae</taxon>
        <taxon>rosids</taxon>
        <taxon>fabids</taxon>
        <taxon>Fagales</taxon>
        <taxon>Fagaceae</taxon>
        <taxon>Fagus</taxon>
    </lineage>
</organism>
<dbReference type="GO" id="GO:0003677">
    <property type="term" value="F:DNA binding"/>
    <property type="evidence" value="ECO:0007669"/>
    <property type="project" value="UniProtKB-KW"/>
</dbReference>
<evidence type="ECO:0000256" key="3">
    <source>
        <dbReference type="ARBA" id="ARBA00023163"/>
    </source>
</evidence>
<dbReference type="SUPFAM" id="SSF101941">
    <property type="entry name" value="NAC domain"/>
    <property type="match status" value="1"/>
</dbReference>
<feature type="domain" description="NAC" evidence="6">
    <location>
        <begin position="129"/>
        <end position="291"/>
    </location>
</feature>
<dbReference type="Pfam" id="PF02365">
    <property type="entry name" value="NAM"/>
    <property type="match status" value="2"/>
</dbReference>
<keyword evidence="3" id="KW-0804">Transcription</keyword>
<evidence type="ECO:0000256" key="1">
    <source>
        <dbReference type="ARBA" id="ARBA00023015"/>
    </source>
</evidence>
<proteinExistence type="predicted"/>
<feature type="compositionally biased region" description="Basic and acidic residues" evidence="5">
    <location>
        <begin position="144"/>
        <end position="164"/>
    </location>
</feature>
<evidence type="ECO:0000256" key="4">
    <source>
        <dbReference type="ARBA" id="ARBA00023242"/>
    </source>
</evidence>
<dbReference type="EMBL" id="OIVN01002157">
    <property type="protein sequence ID" value="SPD01076.1"/>
    <property type="molecule type" value="Genomic_DNA"/>
</dbReference>